<comment type="caution">
    <text evidence="1">The sequence shown here is derived from an EMBL/GenBank/DDBJ whole genome shotgun (WGS) entry which is preliminary data.</text>
</comment>
<evidence type="ECO:0000313" key="2">
    <source>
        <dbReference type="Proteomes" id="UP000704712"/>
    </source>
</evidence>
<dbReference type="EMBL" id="JAACNO010002919">
    <property type="protein sequence ID" value="KAF4129829.1"/>
    <property type="molecule type" value="Genomic_DNA"/>
</dbReference>
<protein>
    <submittedName>
        <fullName evidence="1">Uncharacterized protein</fullName>
    </submittedName>
</protein>
<organism evidence="1 2">
    <name type="scientific">Phytophthora infestans</name>
    <name type="common">Potato late blight agent</name>
    <name type="synonym">Botrytis infestans</name>
    <dbReference type="NCBI Taxonomy" id="4787"/>
    <lineage>
        <taxon>Eukaryota</taxon>
        <taxon>Sar</taxon>
        <taxon>Stramenopiles</taxon>
        <taxon>Oomycota</taxon>
        <taxon>Peronosporomycetes</taxon>
        <taxon>Peronosporales</taxon>
        <taxon>Peronosporaceae</taxon>
        <taxon>Phytophthora</taxon>
    </lineage>
</organism>
<reference evidence="1" key="1">
    <citation type="submission" date="2020-03" db="EMBL/GenBank/DDBJ databases">
        <title>Hybrid Assembly of Korean Phytophthora infestans isolates.</title>
        <authorList>
            <person name="Prokchorchik M."/>
            <person name="Lee Y."/>
            <person name="Seo J."/>
            <person name="Cho J.-H."/>
            <person name="Park Y.-E."/>
            <person name="Jang D.-C."/>
            <person name="Im J.-S."/>
            <person name="Choi J.-G."/>
            <person name="Park H.-J."/>
            <person name="Lee G.-B."/>
            <person name="Lee Y.-G."/>
            <person name="Hong S.-Y."/>
            <person name="Cho K."/>
            <person name="Sohn K.H."/>
        </authorList>
    </citation>
    <scope>NUCLEOTIDE SEQUENCE</scope>
    <source>
        <strain evidence="1">KR_2_A2</strain>
    </source>
</reference>
<name>A0A8S9TSW6_PHYIN</name>
<dbReference type="AlphaFoldDB" id="A0A8S9TSW6"/>
<gene>
    <name evidence="1" type="ORF">GN958_ATG20995</name>
</gene>
<sequence>MHNANVISAQVEPKAKNKEMEESLSLTAEEAKILITRWLLSSGLPSTTLSNKALLLMARRLSNQPKLSLPAR</sequence>
<proteinExistence type="predicted"/>
<accession>A0A8S9TSW6</accession>
<evidence type="ECO:0000313" key="1">
    <source>
        <dbReference type="EMBL" id="KAF4129829.1"/>
    </source>
</evidence>
<dbReference type="Proteomes" id="UP000704712">
    <property type="component" value="Unassembled WGS sequence"/>
</dbReference>